<evidence type="ECO:0000256" key="1">
    <source>
        <dbReference type="ARBA" id="ARBA00022801"/>
    </source>
</evidence>
<dbReference type="EMBL" id="JACHGZ010000061">
    <property type="protein sequence ID" value="MBB5150511.1"/>
    <property type="molecule type" value="Genomic_DNA"/>
</dbReference>
<dbReference type="InterPro" id="IPR029058">
    <property type="entry name" value="AB_hydrolase_fold"/>
</dbReference>
<organism evidence="3 4">
    <name type="scientific">Ureibacillus thermosphaericus</name>
    <dbReference type="NCBI Taxonomy" id="51173"/>
    <lineage>
        <taxon>Bacteria</taxon>
        <taxon>Bacillati</taxon>
        <taxon>Bacillota</taxon>
        <taxon>Bacilli</taxon>
        <taxon>Bacillales</taxon>
        <taxon>Caryophanaceae</taxon>
        <taxon>Ureibacillus</taxon>
    </lineage>
</organism>
<dbReference type="Gene3D" id="3.40.50.1820">
    <property type="entry name" value="alpha/beta hydrolase"/>
    <property type="match status" value="1"/>
</dbReference>
<dbReference type="SUPFAM" id="SSF53474">
    <property type="entry name" value="alpha/beta-Hydrolases"/>
    <property type="match status" value="1"/>
</dbReference>
<evidence type="ECO:0000313" key="3">
    <source>
        <dbReference type="EMBL" id="MBB5150511.1"/>
    </source>
</evidence>
<dbReference type="InterPro" id="IPR013094">
    <property type="entry name" value="AB_hydrolase_3"/>
</dbReference>
<reference evidence="3 4" key="1">
    <citation type="submission" date="2020-08" db="EMBL/GenBank/DDBJ databases">
        <title>Genomic Encyclopedia of Type Strains, Phase IV (KMG-IV): sequencing the most valuable type-strain genomes for metagenomic binning, comparative biology and taxonomic classification.</title>
        <authorList>
            <person name="Goeker M."/>
        </authorList>
    </citation>
    <scope>NUCLEOTIDE SEQUENCE [LARGE SCALE GENOMIC DNA]</scope>
    <source>
        <strain evidence="3 4">DSM 10633</strain>
    </source>
</reference>
<keyword evidence="4" id="KW-1185">Reference proteome</keyword>
<dbReference type="Pfam" id="PF07859">
    <property type="entry name" value="Abhydrolase_3"/>
    <property type="match status" value="1"/>
</dbReference>
<comment type="caution">
    <text evidence="3">The sequence shown here is derived from an EMBL/GenBank/DDBJ whole genome shotgun (WGS) entry which is preliminary data.</text>
</comment>
<keyword evidence="1 3" id="KW-0378">Hydrolase</keyword>
<dbReference type="GO" id="GO:0016787">
    <property type="term" value="F:hydrolase activity"/>
    <property type="evidence" value="ECO:0007669"/>
    <property type="project" value="UniProtKB-KW"/>
</dbReference>
<sequence length="295" mass="33639">MPIHLYIEQYFQQHPDARKTGIKVKNPPLEKRPKVFQVEDRIVQVGNSEIPIRIYTPNEAEKHPIFIFFPGGDFIPGGVESHDVSCRMICSLTGYKVIAVDYDTNSDKASMLQRCYNVTKWIIEHAEELGGHSDHIAIGGPSLGAHFAISIVLDFTIQQNFQFKKQVLHYPIIQLDQHIKNSPHISRMLFNGKYGIDLTLHSLNISNLEDTSISYYAPLHTNNMYLAQMPPTLIFVSEYDPLCDEGEYFAEILKNTGVDVKLVRFDGNVHGFMQSFPGSPDYMRGYEITAEFLLR</sequence>
<dbReference type="AlphaFoldDB" id="A0A840Q0S3"/>
<dbReference type="RefSeq" id="WP_016838089.1">
    <property type="nucleotide sequence ID" value="NZ_JAAXPW010000058.1"/>
</dbReference>
<gene>
    <name evidence="3" type="ORF">HNR36_002937</name>
</gene>
<name>A0A840Q0S3_URETH</name>
<feature type="domain" description="Alpha/beta hydrolase fold-3" evidence="2">
    <location>
        <begin position="67"/>
        <end position="273"/>
    </location>
</feature>
<evidence type="ECO:0000313" key="4">
    <source>
        <dbReference type="Proteomes" id="UP000557217"/>
    </source>
</evidence>
<dbReference type="Proteomes" id="UP000557217">
    <property type="component" value="Unassembled WGS sequence"/>
</dbReference>
<dbReference type="PANTHER" id="PTHR48081">
    <property type="entry name" value="AB HYDROLASE SUPERFAMILY PROTEIN C4A8.06C"/>
    <property type="match status" value="1"/>
</dbReference>
<dbReference type="PANTHER" id="PTHR48081:SF8">
    <property type="entry name" value="ALPHA_BETA HYDROLASE FOLD-3 DOMAIN-CONTAINING PROTEIN-RELATED"/>
    <property type="match status" value="1"/>
</dbReference>
<proteinExistence type="predicted"/>
<evidence type="ECO:0000259" key="2">
    <source>
        <dbReference type="Pfam" id="PF07859"/>
    </source>
</evidence>
<protein>
    <submittedName>
        <fullName evidence="3">Acetyl esterase</fullName>
        <ecNumber evidence="3">3.1.1.-</ecNumber>
    </submittedName>
</protein>
<dbReference type="EC" id="3.1.1.-" evidence="3"/>
<dbReference type="InterPro" id="IPR050300">
    <property type="entry name" value="GDXG_lipolytic_enzyme"/>
</dbReference>
<accession>A0A840Q0S3</accession>